<evidence type="ECO:0000256" key="4">
    <source>
        <dbReference type="ARBA" id="ARBA00022679"/>
    </source>
</evidence>
<feature type="domain" description="Signal transduction histidine kinase subgroup 3 dimerisation and phosphoacceptor" evidence="10">
    <location>
        <begin position="80"/>
        <end position="137"/>
    </location>
</feature>
<dbReference type="Gene3D" id="3.30.565.10">
    <property type="entry name" value="Histidine kinase-like ATPase, C-terminal domain"/>
    <property type="match status" value="1"/>
</dbReference>
<keyword evidence="12" id="KW-1185">Reference proteome</keyword>
<comment type="catalytic activity">
    <reaction evidence="1">
        <text>ATP + protein L-histidine = ADP + protein N-phospho-L-histidine.</text>
        <dbReference type="EC" id="2.7.13.3"/>
    </reaction>
</comment>
<dbReference type="GO" id="GO:0046983">
    <property type="term" value="F:protein dimerization activity"/>
    <property type="evidence" value="ECO:0007669"/>
    <property type="project" value="InterPro"/>
</dbReference>
<proteinExistence type="predicted"/>
<evidence type="ECO:0000256" key="6">
    <source>
        <dbReference type="ARBA" id="ARBA00022777"/>
    </source>
</evidence>
<dbReference type="AlphaFoldDB" id="A0A917B5Z1"/>
<name>A0A917B5Z1_HALAA</name>
<dbReference type="Pfam" id="PF07730">
    <property type="entry name" value="HisKA_3"/>
    <property type="match status" value="1"/>
</dbReference>
<feature type="transmembrane region" description="Helical" evidence="9">
    <location>
        <begin position="37"/>
        <end position="55"/>
    </location>
</feature>
<keyword evidence="9" id="KW-1133">Transmembrane helix</keyword>
<reference evidence="11" key="2">
    <citation type="submission" date="2020-09" db="EMBL/GenBank/DDBJ databases">
        <authorList>
            <person name="Sun Q."/>
            <person name="Zhou Y."/>
        </authorList>
    </citation>
    <scope>NUCLEOTIDE SEQUENCE</scope>
    <source>
        <strain evidence="11">CGMCC 1.12153</strain>
    </source>
</reference>
<keyword evidence="3" id="KW-0597">Phosphoprotein</keyword>
<evidence type="ECO:0000256" key="2">
    <source>
        <dbReference type="ARBA" id="ARBA00012438"/>
    </source>
</evidence>
<dbReference type="EMBL" id="BMEL01000003">
    <property type="protein sequence ID" value="GGF24523.1"/>
    <property type="molecule type" value="Genomic_DNA"/>
</dbReference>
<keyword evidence="8" id="KW-0902">Two-component regulatory system</keyword>
<dbReference type="PANTHER" id="PTHR24421">
    <property type="entry name" value="NITRATE/NITRITE SENSOR PROTEIN NARX-RELATED"/>
    <property type="match status" value="1"/>
</dbReference>
<dbReference type="SUPFAM" id="SSF55874">
    <property type="entry name" value="ATPase domain of HSP90 chaperone/DNA topoisomerase II/histidine kinase"/>
    <property type="match status" value="1"/>
</dbReference>
<keyword evidence="5" id="KW-0547">Nucleotide-binding</keyword>
<gene>
    <name evidence="11" type="ORF">GCM10010954_24270</name>
</gene>
<keyword evidence="7" id="KW-0067">ATP-binding</keyword>
<evidence type="ECO:0000313" key="12">
    <source>
        <dbReference type="Proteomes" id="UP000660110"/>
    </source>
</evidence>
<dbReference type="PANTHER" id="PTHR24421:SF10">
    <property type="entry name" value="NITRATE_NITRITE SENSOR PROTEIN NARQ"/>
    <property type="match status" value="1"/>
</dbReference>
<dbReference type="GO" id="GO:0016020">
    <property type="term" value="C:membrane"/>
    <property type="evidence" value="ECO:0007669"/>
    <property type="project" value="InterPro"/>
</dbReference>
<evidence type="ECO:0000313" key="11">
    <source>
        <dbReference type="EMBL" id="GGF24523.1"/>
    </source>
</evidence>
<feature type="transmembrane region" description="Helical" evidence="9">
    <location>
        <begin position="6"/>
        <end position="25"/>
    </location>
</feature>
<dbReference type="RefSeq" id="WP_188377786.1">
    <property type="nucleotide sequence ID" value="NZ_BMEL01000003.1"/>
</dbReference>
<evidence type="ECO:0000256" key="3">
    <source>
        <dbReference type="ARBA" id="ARBA00022553"/>
    </source>
</evidence>
<protein>
    <recommendedName>
        <fullName evidence="2">histidine kinase</fullName>
        <ecNumber evidence="2">2.7.13.3</ecNumber>
    </recommendedName>
</protein>
<evidence type="ECO:0000256" key="9">
    <source>
        <dbReference type="SAM" id="Phobius"/>
    </source>
</evidence>
<dbReference type="EC" id="2.7.13.3" evidence="2"/>
<keyword evidence="4" id="KW-0808">Transferase</keyword>
<dbReference type="InterPro" id="IPR011712">
    <property type="entry name" value="Sig_transdc_His_kin_sub3_dim/P"/>
</dbReference>
<organism evidence="11 12">
    <name type="scientific">Halobacillus andaensis</name>
    <dbReference type="NCBI Taxonomy" id="1176239"/>
    <lineage>
        <taxon>Bacteria</taxon>
        <taxon>Bacillati</taxon>
        <taxon>Bacillota</taxon>
        <taxon>Bacilli</taxon>
        <taxon>Bacillales</taxon>
        <taxon>Bacillaceae</taxon>
        <taxon>Halobacillus</taxon>
    </lineage>
</organism>
<evidence type="ECO:0000256" key="5">
    <source>
        <dbReference type="ARBA" id="ARBA00022741"/>
    </source>
</evidence>
<evidence type="ECO:0000256" key="1">
    <source>
        <dbReference type="ARBA" id="ARBA00000085"/>
    </source>
</evidence>
<dbReference type="GO" id="GO:0005524">
    <property type="term" value="F:ATP binding"/>
    <property type="evidence" value="ECO:0007669"/>
    <property type="project" value="UniProtKB-KW"/>
</dbReference>
<evidence type="ECO:0000256" key="7">
    <source>
        <dbReference type="ARBA" id="ARBA00022840"/>
    </source>
</evidence>
<keyword evidence="9" id="KW-0472">Membrane</keyword>
<comment type="caution">
    <text evidence="11">The sequence shown here is derived from an EMBL/GenBank/DDBJ whole genome shotgun (WGS) entry which is preliminary data.</text>
</comment>
<keyword evidence="6" id="KW-0418">Kinase</keyword>
<evidence type="ECO:0000256" key="8">
    <source>
        <dbReference type="ARBA" id="ARBA00023012"/>
    </source>
</evidence>
<dbReference type="Proteomes" id="UP000660110">
    <property type="component" value="Unassembled WGS sequence"/>
</dbReference>
<dbReference type="InterPro" id="IPR050482">
    <property type="entry name" value="Sensor_HK_TwoCompSys"/>
</dbReference>
<accession>A0A917B5Z1</accession>
<dbReference type="Gene3D" id="1.20.5.1930">
    <property type="match status" value="1"/>
</dbReference>
<evidence type="ECO:0000259" key="10">
    <source>
        <dbReference type="Pfam" id="PF07730"/>
    </source>
</evidence>
<dbReference type="InterPro" id="IPR036890">
    <property type="entry name" value="HATPase_C_sf"/>
</dbReference>
<keyword evidence="9" id="KW-0812">Transmembrane</keyword>
<reference evidence="11" key="1">
    <citation type="journal article" date="2014" name="Int. J. Syst. Evol. Microbiol.">
        <title>Complete genome sequence of Corynebacterium casei LMG S-19264T (=DSM 44701T), isolated from a smear-ripened cheese.</title>
        <authorList>
            <consortium name="US DOE Joint Genome Institute (JGI-PGF)"/>
            <person name="Walter F."/>
            <person name="Albersmeier A."/>
            <person name="Kalinowski J."/>
            <person name="Ruckert C."/>
        </authorList>
    </citation>
    <scope>NUCLEOTIDE SEQUENCE</scope>
    <source>
        <strain evidence="11">CGMCC 1.12153</strain>
    </source>
</reference>
<dbReference type="GO" id="GO:0000155">
    <property type="term" value="F:phosphorelay sensor kinase activity"/>
    <property type="evidence" value="ECO:0007669"/>
    <property type="project" value="InterPro"/>
</dbReference>
<sequence length="268" mass="31741">MNTQQIKWMIFIVPALVIGLWEFIRHEWLLPYISMELGNWMTPLIVLLFSVFINYKLFQILERNQHELEQEKMKQAIINERQEISRELHDSISQSLFLLSVKIDQLEKNNEPQTYEQIQLTIDRLQENVRHSIKQLRTPNITNWKSAIQSTIEQLNSEKPEVEFYLDWQASESSFSSEEKVQFFWIIREAIMNILKHAKNVTRVTINASPKEIKVIDNGTEPSSFDKHGSHYGIEMMQDRAQSVGWKLTINRENEQTILRLARKEEAN</sequence>